<dbReference type="SUPFAM" id="SSF52833">
    <property type="entry name" value="Thioredoxin-like"/>
    <property type="match status" value="1"/>
</dbReference>
<dbReference type="CDD" id="cd03039">
    <property type="entry name" value="GST_N_Sigma_like"/>
    <property type="match status" value="1"/>
</dbReference>
<dbReference type="FunFam" id="1.20.1050.10:FF:000051">
    <property type="entry name" value="Glutathione S-transferase"/>
    <property type="match status" value="1"/>
</dbReference>
<dbReference type="PANTHER" id="PTHR11571:SF263">
    <property type="entry name" value="GLUTATHIONE S-TRANSFERASE"/>
    <property type="match status" value="1"/>
</dbReference>
<dbReference type="OrthoDB" id="7203409at2"/>
<dbReference type="InterPro" id="IPR010987">
    <property type="entry name" value="Glutathione-S-Trfase_C-like"/>
</dbReference>
<dbReference type="GO" id="GO:0004364">
    <property type="term" value="F:glutathione transferase activity"/>
    <property type="evidence" value="ECO:0007669"/>
    <property type="project" value="TreeGrafter"/>
</dbReference>
<dbReference type="InterPro" id="IPR050213">
    <property type="entry name" value="GST_superfamily"/>
</dbReference>
<feature type="domain" description="GST C-terminal" evidence="2">
    <location>
        <begin position="92"/>
        <end position="233"/>
    </location>
</feature>
<keyword evidence="4" id="KW-1185">Reference proteome</keyword>
<dbReference type="Pfam" id="PF14497">
    <property type="entry name" value="GST_C_3"/>
    <property type="match status" value="1"/>
</dbReference>
<comment type="caution">
    <text evidence="3">The sequence shown here is derived from an EMBL/GenBank/DDBJ whole genome shotgun (WGS) entry which is preliminary data.</text>
</comment>
<evidence type="ECO:0000259" key="2">
    <source>
        <dbReference type="PROSITE" id="PS50405"/>
    </source>
</evidence>
<dbReference type="AlphaFoldDB" id="A0A506UA64"/>
<keyword evidence="3" id="KW-0808">Transferase</keyword>
<dbReference type="CDD" id="cd03192">
    <property type="entry name" value="GST_C_Sigma_like"/>
    <property type="match status" value="1"/>
</dbReference>
<evidence type="ECO:0000313" key="3">
    <source>
        <dbReference type="EMBL" id="TPW31273.1"/>
    </source>
</evidence>
<name>A0A506UA64_9HYPH</name>
<reference evidence="3 4" key="1">
    <citation type="submission" date="2019-06" db="EMBL/GenBank/DDBJ databases">
        <authorList>
            <person name="Li M."/>
        </authorList>
    </citation>
    <scope>NUCLEOTIDE SEQUENCE [LARGE SCALE GENOMIC DNA]</scope>
    <source>
        <strain evidence="3 4">BGMRC6574</strain>
    </source>
</reference>
<dbReference type="InterPro" id="IPR036282">
    <property type="entry name" value="Glutathione-S-Trfase_C_sf"/>
</dbReference>
<dbReference type="PANTHER" id="PTHR11571">
    <property type="entry name" value="GLUTATHIONE S-TRANSFERASE"/>
    <property type="match status" value="1"/>
</dbReference>
<dbReference type="PROSITE" id="PS50404">
    <property type="entry name" value="GST_NTER"/>
    <property type="match status" value="1"/>
</dbReference>
<sequence>MAYELFYWSPIQGRGEFVRLALEDAGADYRDVARIDGDGAVSALMEESSTPPFAPPFIRDEDVIVGQTAAALFYLGPRLGLAPDDERPRLWTHQVQLTIADLVDEAHDVHHPLGIGRYYEDQKDESARRAEEFRSERLPKFLGWMESVLERNPSGPEYLVGTTTTYADLSLFQIVAGLRYAFPERMTALEGAYPNVLALAQRVSERENIAAYLKSERRIAFNTMGIFRHYPELDGSR</sequence>
<proteinExistence type="predicted"/>
<dbReference type="Gene3D" id="3.40.30.10">
    <property type="entry name" value="Glutaredoxin"/>
    <property type="match status" value="1"/>
</dbReference>
<dbReference type="InterPro" id="IPR004046">
    <property type="entry name" value="GST_C"/>
</dbReference>
<gene>
    <name evidence="3" type="ORF">FJU11_03480</name>
</gene>
<feature type="domain" description="GST N-terminal" evidence="1">
    <location>
        <begin position="2"/>
        <end position="83"/>
    </location>
</feature>
<evidence type="ECO:0000259" key="1">
    <source>
        <dbReference type="PROSITE" id="PS50404"/>
    </source>
</evidence>
<organism evidence="3 4">
    <name type="scientific">Pararhizobium mangrovi</name>
    <dbReference type="NCBI Taxonomy" id="2590452"/>
    <lineage>
        <taxon>Bacteria</taxon>
        <taxon>Pseudomonadati</taxon>
        <taxon>Pseudomonadota</taxon>
        <taxon>Alphaproteobacteria</taxon>
        <taxon>Hyphomicrobiales</taxon>
        <taxon>Rhizobiaceae</taxon>
        <taxon>Rhizobium/Agrobacterium group</taxon>
        <taxon>Pararhizobium</taxon>
    </lineage>
</organism>
<accession>A0A506UA64</accession>
<dbReference type="Gene3D" id="1.20.1050.10">
    <property type="match status" value="1"/>
</dbReference>
<protein>
    <submittedName>
        <fullName evidence="3">Glutathione S-transferase</fullName>
    </submittedName>
</protein>
<dbReference type="GO" id="GO:0006749">
    <property type="term" value="P:glutathione metabolic process"/>
    <property type="evidence" value="ECO:0007669"/>
    <property type="project" value="TreeGrafter"/>
</dbReference>
<dbReference type="InterPro" id="IPR004045">
    <property type="entry name" value="Glutathione_S-Trfase_N"/>
</dbReference>
<dbReference type="InterPro" id="IPR036249">
    <property type="entry name" value="Thioredoxin-like_sf"/>
</dbReference>
<dbReference type="Proteomes" id="UP000320314">
    <property type="component" value="Unassembled WGS sequence"/>
</dbReference>
<dbReference type="SUPFAM" id="SSF47616">
    <property type="entry name" value="GST C-terminal domain-like"/>
    <property type="match status" value="1"/>
</dbReference>
<dbReference type="RefSeq" id="WP_141165635.1">
    <property type="nucleotide sequence ID" value="NZ_VHLH01000004.1"/>
</dbReference>
<dbReference type="PROSITE" id="PS50405">
    <property type="entry name" value="GST_CTER"/>
    <property type="match status" value="1"/>
</dbReference>
<dbReference type="EMBL" id="VHLH01000004">
    <property type="protein sequence ID" value="TPW31273.1"/>
    <property type="molecule type" value="Genomic_DNA"/>
</dbReference>
<evidence type="ECO:0000313" key="4">
    <source>
        <dbReference type="Proteomes" id="UP000320314"/>
    </source>
</evidence>